<keyword evidence="2 3" id="KW-0808">Transferase</keyword>
<evidence type="ECO:0000256" key="2">
    <source>
        <dbReference type="ARBA" id="ARBA00022679"/>
    </source>
</evidence>
<dbReference type="GO" id="GO:0003676">
    <property type="term" value="F:nucleic acid binding"/>
    <property type="evidence" value="ECO:0007669"/>
    <property type="project" value="InterPro"/>
</dbReference>
<dbReference type="PROSITE" id="PS00092">
    <property type="entry name" value="N6_MTASE"/>
    <property type="match status" value="1"/>
</dbReference>
<dbReference type="PIRSF" id="PIRSF004553">
    <property type="entry name" value="CHP00095"/>
    <property type="match status" value="1"/>
</dbReference>
<name>E1JRL4_SOLFR</name>
<dbReference type="InterPro" id="IPR004398">
    <property type="entry name" value="RNA_MeTrfase_RsmD"/>
</dbReference>
<protein>
    <submittedName>
        <fullName evidence="3">Methyltransferase</fullName>
    </submittedName>
</protein>
<dbReference type="Proteomes" id="UP000006250">
    <property type="component" value="Unassembled WGS sequence"/>
</dbReference>
<dbReference type="InterPro" id="IPR029063">
    <property type="entry name" value="SAM-dependent_MTases_sf"/>
</dbReference>
<dbReference type="InterPro" id="IPR002052">
    <property type="entry name" value="DNA_methylase_N6_adenine_CS"/>
</dbReference>
<dbReference type="Gene3D" id="3.40.50.150">
    <property type="entry name" value="Vaccinia Virus protein VP39"/>
    <property type="match status" value="1"/>
</dbReference>
<organism evidence="3 4">
    <name type="scientific">Solidesulfovibrio fructosivorans JJ]</name>
    <dbReference type="NCBI Taxonomy" id="596151"/>
    <lineage>
        <taxon>Bacteria</taxon>
        <taxon>Pseudomonadati</taxon>
        <taxon>Thermodesulfobacteriota</taxon>
        <taxon>Desulfovibrionia</taxon>
        <taxon>Desulfovibrionales</taxon>
        <taxon>Desulfovibrionaceae</taxon>
        <taxon>Solidesulfovibrio</taxon>
    </lineage>
</organism>
<dbReference type="GO" id="GO:0008168">
    <property type="term" value="F:methyltransferase activity"/>
    <property type="evidence" value="ECO:0007669"/>
    <property type="project" value="UniProtKB-KW"/>
</dbReference>
<evidence type="ECO:0000313" key="4">
    <source>
        <dbReference type="Proteomes" id="UP000006250"/>
    </source>
</evidence>
<dbReference type="CDD" id="cd02440">
    <property type="entry name" value="AdoMet_MTases"/>
    <property type="match status" value="1"/>
</dbReference>
<dbReference type="PANTHER" id="PTHR43542">
    <property type="entry name" value="METHYLTRANSFERASE"/>
    <property type="match status" value="1"/>
</dbReference>
<accession>E1JRL4</accession>
<dbReference type="OrthoDB" id="9803017at2"/>
<keyword evidence="1 3" id="KW-0489">Methyltransferase</keyword>
<evidence type="ECO:0000313" key="3">
    <source>
        <dbReference type="EMBL" id="EFL53215.1"/>
    </source>
</evidence>
<dbReference type="STRING" id="596151.DesfrDRAFT_0263"/>
<dbReference type="SUPFAM" id="SSF53335">
    <property type="entry name" value="S-adenosyl-L-methionine-dependent methyltransferases"/>
    <property type="match status" value="1"/>
</dbReference>
<dbReference type="Pfam" id="PF03602">
    <property type="entry name" value="Cons_hypoth95"/>
    <property type="match status" value="1"/>
</dbReference>
<dbReference type="NCBIfam" id="TIGR00095">
    <property type="entry name" value="16S rRNA (guanine(966)-N(2))-methyltransferase RsmD"/>
    <property type="match status" value="1"/>
</dbReference>
<dbReference type="AlphaFoldDB" id="E1JRL4"/>
<dbReference type="EMBL" id="AECZ01000001">
    <property type="protein sequence ID" value="EFL53215.1"/>
    <property type="molecule type" value="Genomic_DNA"/>
</dbReference>
<reference evidence="3 4" key="1">
    <citation type="submission" date="2010-08" db="EMBL/GenBank/DDBJ databases">
        <title>The draft genome of Desulfovibrio fructosovorans JJ.</title>
        <authorList>
            <consortium name="US DOE Joint Genome Institute (JGI-PGF)"/>
            <person name="Lucas S."/>
            <person name="Copeland A."/>
            <person name="Lapidus A."/>
            <person name="Cheng J.-F."/>
            <person name="Bruce D."/>
            <person name="Goodwin L."/>
            <person name="Pitluck S."/>
            <person name="Land M.L."/>
            <person name="Hauser L."/>
            <person name="Chang Y.-J."/>
            <person name="Jeffries C."/>
            <person name="Wall J.D."/>
            <person name="Stahl D.A."/>
            <person name="Arkin A.P."/>
            <person name="Dehal P."/>
            <person name="Stolyar S.M."/>
            <person name="Hazen T.C."/>
            <person name="Woyke T.J."/>
        </authorList>
    </citation>
    <scope>NUCLEOTIDE SEQUENCE [LARGE SCALE GENOMIC DNA]</scope>
    <source>
        <strain evidence="3 4">JJ</strain>
    </source>
</reference>
<keyword evidence="4" id="KW-1185">Reference proteome</keyword>
<comment type="caution">
    <text evidence="3">The sequence shown here is derived from an EMBL/GenBank/DDBJ whole genome shotgun (WGS) entry which is preliminary data.</text>
</comment>
<sequence length="202" mass="21133">MSMRVIAGRFGGRRIKVVDAVGLRPATGRVREALFSMLAAREAIFPGARVLDLFAGAGSVGIEALSRGADFCLFVEKNPAVAKMLRENLRGLGLASGEAKVVEADVARALPRLAETPFDIVAIDPPYGHDLLPPTLAALVGSGLLAPDGVIAAEIEAGARLAPVDVPESLACLTDRTYGQTRIILWTPVKTASPSIPEPSTP</sequence>
<dbReference type="PANTHER" id="PTHR43542:SF1">
    <property type="entry name" value="METHYLTRANSFERASE"/>
    <property type="match status" value="1"/>
</dbReference>
<dbReference type="GO" id="GO:0031167">
    <property type="term" value="P:rRNA methylation"/>
    <property type="evidence" value="ECO:0007669"/>
    <property type="project" value="InterPro"/>
</dbReference>
<proteinExistence type="predicted"/>
<dbReference type="eggNOG" id="COG0742">
    <property type="taxonomic scope" value="Bacteria"/>
</dbReference>
<gene>
    <name evidence="3" type="ORF">DesfrDRAFT_0263</name>
</gene>
<evidence type="ECO:0000256" key="1">
    <source>
        <dbReference type="ARBA" id="ARBA00022603"/>
    </source>
</evidence>